<keyword evidence="5 11" id="KW-0812">Transmembrane</keyword>
<dbReference type="PANTHER" id="PTHR32089:SF39">
    <property type="entry name" value="METHYL-ACCEPTING CHEMOTAXIS PROTEIN HLYB"/>
    <property type="match status" value="1"/>
</dbReference>
<feature type="transmembrane region" description="Helical" evidence="11">
    <location>
        <begin position="30"/>
        <end position="47"/>
    </location>
</feature>
<dbReference type="EMBL" id="BAAAFA010000007">
    <property type="protein sequence ID" value="GAA0818916.1"/>
    <property type="molecule type" value="Genomic_DNA"/>
</dbReference>
<dbReference type="SMART" id="SM00283">
    <property type="entry name" value="MA"/>
    <property type="match status" value="1"/>
</dbReference>
<feature type="coiled-coil region" evidence="10">
    <location>
        <begin position="352"/>
        <end position="379"/>
    </location>
</feature>
<keyword evidence="14" id="KW-1185">Reference proteome</keyword>
<keyword evidence="8 9" id="KW-0807">Transducer</keyword>
<sequence length="395" mass="44146">MRENKLLLPIAISISAMILANHVFLSSASFFYSLLFALLSLLIFLTYKEYTAIALTSPSNESKHSAVENKLIHNVIFELQQFLHQEVNIIENELLRTNTLVNDAVVGISNSFKSLQTLNEEQQQMIKVLLSYSTNKDNDNGINLEKFASDSNNTLEDFVNTIINTSKQSLKTMNYTDDMIQQFDGIFQLLAQVEGIASQTNLLALNAAIEAARAGDAGRGFAVVANEVRALSVGSTELNEDIRNKINEAKDIIEKLRMSVEVMASADMTPTLEAKDKMSVMMEHVETANKKTNERVDELSAISPQIVEAVGLGIRSLQFEDLTRQSLESLQMNVSSIHSISDVLEGFNRDSNNDIQLQLMKLKEKCQQVYQETKEAEDSRSVKQLCMDEGDVDLF</sequence>
<dbReference type="Proteomes" id="UP001500021">
    <property type="component" value="Unassembled WGS sequence"/>
</dbReference>
<evidence type="ECO:0000256" key="10">
    <source>
        <dbReference type="SAM" id="Coils"/>
    </source>
</evidence>
<reference evidence="13 14" key="1">
    <citation type="journal article" date="2019" name="Int. J. Syst. Evol. Microbiol.">
        <title>The Global Catalogue of Microorganisms (GCM) 10K type strain sequencing project: providing services to taxonomists for standard genome sequencing and annotation.</title>
        <authorList>
            <consortium name="The Broad Institute Genomics Platform"/>
            <consortium name="The Broad Institute Genome Sequencing Center for Infectious Disease"/>
            <person name="Wu L."/>
            <person name="Ma J."/>
        </authorList>
    </citation>
    <scope>NUCLEOTIDE SEQUENCE [LARGE SCALE GENOMIC DNA]</scope>
    <source>
        <strain evidence="13 14">JCM 15608</strain>
    </source>
</reference>
<dbReference type="PROSITE" id="PS50111">
    <property type="entry name" value="CHEMOTAXIS_TRANSDUC_2"/>
    <property type="match status" value="1"/>
</dbReference>
<proteinExistence type="predicted"/>
<keyword evidence="2" id="KW-1003">Cell membrane</keyword>
<feature type="coiled-coil region" evidence="10">
    <location>
        <begin position="239"/>
        <end position="302"/>
    </location>
</feature>
<dbReference type="SUPFAM" id="SSF58104">
    <property type="entry name" value="Methyl-accepting chemotaxis protein (MCP) signaling domain"/>
    <property type="match status" value="1"/>
</dbReference>
<evidence type="ECO:0000313" key="14">
    <source>
        <dbReference type="Proteomes" id="UP001500021"/>
    </source>
</evidence>
<evidence type="ECO:0000256" key="9">
    <source>
        <dbReference type="PROSITE-ProRule" id="PRU00284"/>
    </source>
</evidence>
<dbReference type="Gene3D" id="1.10.287.950">
    <property type="entry name" value="Methyl-accepting chemotaxis protein"/>
    <property type="match status" value="1"/>
</dbReference>
<evidence type="ECO:0000259" key="12">
    <source>
        <dbReference type="PROSITE" id="PS50111"/>
    </source>
</evidence>
<name>A0ABN1L7Z3_9GAMM</name>
<organism evidence="13 14">
    <name type="scientific">Colwellia asteriadis</name>
    <dbReference type="NCBI Taxonomy" id="517723"/>
    <lineage>
        <taxon>Bacteria</taxon>
        <taxon>Pseudomonadati</taxon>
        <taxon>Pseudomonadota</taxon>
        <taxon>Gammaproteobacteria</taxon>
        <taxon>Alteromonadales</taxon>
        <taxon>Colwelliaceae</taxon>
        <taxon>Colwellia</taxon>
    </lineage>
</organism>
<evidence type="ECO:0000256" key="8">
    <source>
        <dbReference type="ARBA" id="ARBA00023224"/>
    </source>
</evidence>
<evidence type="ECO:0000256" key="7">
    <source>
        <dbReference type="ARBA" id="ARBA00023136"/>
    </source>
</evidence>
<keyword evidence="6 11" id="KW-1133">Transmembrane helix</keyword>
<evidence type="ECO:0000313" key="13">
    <source>
        <dbReference type="EMBL" id="GAA0818916.1"/>
    </source>
</evidence>
<keyword evidence="7 11" id="KW-0472">Membrane</keyword>
<dbReference type="Pfam" id="PF00015">
    <property type="entry name" value="MCPsignal"/>
    <property type="match status" value="1"/>
</dbReference>
<evidence type="ECO:0000256" key="4">
    <source>
        <dbReference type="ARBA" id="ARBA00022500"/>
    </source>
</evidence>
<comment type="subcellular location">
    <subcellularLocation>
        <location evidence="1">Cell membrane</location>
        <topology evidence="1">Multi-pass membrane protein</topology>
    </subcellularLocation>
</comment>
<keyword evidence="3" id="KW-0488">Methylation</keyword>
<dbReference type="InterPro" id="IPR004089">
    <property type="entry name" value="MCPsignal_dom"/>
</dbReference>
<evidence type="ECO:0000256" key="1">
    <source>
        <dbReference type="ARBA" id="ARBA00004651"/>
    </source>
</evidence>
<evidence type="ECO:0000256" key="5">
    <source>
        <dbReference type="ARBA" id="ARBA00022692"/>
    </source>
</evidence>
<gene>
    <name evidence="13" type="ORF">GCM10009111_22310</name>
</gene>
<evidence type="ECO:0000256" key="2">
    <source>
        <dbReference type="ARBA" id="ARBA00022475"/>
    </source>
</evidence>
<comment type="caution">
    <text evidence="13">The sequence shown here is derived from an EMBL/GenBank/DDBJ whole genome shotgun (WGS) entry which is preliminary data.</text>
</comment>
<dbReference type="PANTHER" id="PTHR32089">
    <property type="entry name" value="METHYL-ACCEPTING CHEMOTAXIS PROTEIN MCPB"/>
    <property type="match status" value="1"/>
</dbReference>
<protein>
    <submittedName>
        <fullName evidence="13">Methyl-accepting chemotaxis protein</fullName>
    </submittedName>
</protein>
<evidence type="ECO:0000256" key="3">
    <source>
        <dbReference type="ARBA" id="ARBA00022481"/>
    </source>
</evidence>
<keyword evidence="4" id="KW-0145">Chemotaxis</keyword>
<accession>A0ABN1L7Z3</accession>
<keyword evidence="10" id="KW-0175">Coiled coil</keyword>
<evidence type="ECO:0000256" key="6">
    <source>
        <dbReference type="ARBA" id="ARBA00022989"/>
    </source>
</evidence>
<dbReference type="RefSeq" id="WP_343817478.1">
    <property type="nucleotide sequence ID" value="NZ_BAAAFA010000007.1"/>
</dbReference>
<evidence type="ECO:0000256" key="11">
    <source>
        <dbReference type="SAM" id="Phobius"/>
    </source>
</evidence>
<feature type="domain" description="Methyl-accepting transducer" evidence="12">
    <location>
        <begin position="148"/>
        <end position="341"/>
    </location>
</feature>